<dbReference type="Proteomes" id="UP000531561">
    <property type="component" value="Unassembled WGS sequence"/>
</dbReference>
<dbReference type="GeneID" id="59266260"/>
<evidence type="ECO:0000313" key="2">
    <source>
        <dbReference type="Proteomes" id="UP000531561"/>
    </source>
</evidence>
<protein>
    <submittedName>
        <fullName evidence="1">Uncharacterized protein</fullName>
    </submittedName>
</protein>
<name>A0A8H6AJV8_9HELO</name>
<organism evidence="1 2">
    <name type="scientific">Botrytis fragariae</name>
    <dbReference type="NCBI Taxonomy" id="1964551"/>
    <lineage>
        <taxon>Eukaryota</taxon>
        <taxon>Fungi</taxon>
        <taxon>Dikarya</taxon>
        <taxon>Ascomycota</taxon>
        <taxon>Pezizomycotina</taxon>
        <taxon>Leotiomycetes</taxon>
        <taxon>Helotiales</taxon>
        <taxon>Sclerotiniaceae</taxon>
        <taxon>Botrytis</taxon>
    </lineage>
</organism>
<dbReference type="AlphaFoldDB" id="A0A8H6AJV8"/>
<evidence type="ECO:0000313" key="1">
    <source>
        <dbReference type="EMBL" id="KAF5868603.1"/>
    </source>
</evidence>
<dbReference type="RefSeq" id="XP_037187552.1">
    <property type="nucleotide sequence ID" value="XM_037342568.1"/>
</dbReference>
<reference evidence="1 2" key="1">
    <citation type="journal article" date="2020" name="Phytopathology">
        <title>A high-quality genome resource of Botrytis fragariae, a new and rapidly spreading fungal pathogen causing strawberry gray mold in the U.S.A.</title>
        <authorList>
            <person name="Wu Y."/>
            <person name="Saski C.A."/>
            <person name="Schnabel G."/>
            <person name="Xiao S."/>
            <person name="Hu M."/>
        </authorList>
    </citation>
    <scope>NUCLEOTIDE SEQUENCE [LARGE SCALE GENOMIC DNA]</scope>
    <source>
        <strain evidence="1 2">BVB16</strain>
    </source>
</reference>
<sequence>MDVATPILTSKAPDSRNDLEMSGSIHLILLHPGHATSDICCSVIHTTFQAIHMGIYNSTYTTLSYVW</sequence>
<keyword evidence="2" id="KW-1185">Reference proteome</keyword>
<dbReference type="EMBL" id="JABFCT010000021">
    <property type="protein sequence ID" value="KAF5868603.1"/>
    <property type="molecule type" value="Genomic_DNA"/>
</dbReference>
<gene>
    <name evidence="1" type="ORF">Bfra_012250</name>
</gene>
<comment type="caution">
    <text evidence="1">The sequence shown here is derived from an EMBL/GenBank/DDBJ whole genome shotgun (WGS) entry which is preliminary data.</text>
</comment>
<proteinExistence type="predicted"/>
<accession>A0A8H6AJV8</accession>